<proteinExistence type="predicted"/>
<accession>A0ACC3S8S8</accession>
<sequence>MSVNSGSSSCQPVFGAQSYEGLNVIDINYSSSTYGKVQPRKNTRSPKERQAPRHPMDRPCPTKSIPAGAVLLPCPQAPANFPKL</sequence>
<gene>
    <name evidence="1" type="ORF">M8818_006090</name>
</gene>
<protein>
    <submittedName>
        <fullName evidence="1">Uncharacterized protein</fullName>
    </submittedName>
</protein>
<organism evidence="1 2">
    <name type="scientific">Zalaria obscura</name>
    <dbReference type="NCBI Taxonomy" id="2024903"/>
    <lineage>
        <taxon>Eukaryota</taxon>
        <taxon>Fungi</taxon>
        <taxon>Dikarya</taxon>
        <taxon>Ascomycota</taxon>
        <taxon>Pezizomycotina</taxon>
        <taxon>Dothideomycetes</taxon>
        <taxon>Dothideomycetidae</taxon>
        <taxon>Dothideales</taxon>
        <taxon>Zalariaceae</taxon>
        <taxon>Zalaria</taxon>
    </lineage>
</organism>
<reference evidence="1" key="1">
    <citation type="submission" date="2024-02" db="EMBL/GenBank/DDBJ databases">
        <title>Metagenome Assembled Genome of Zalaria obscura JY119.</title>
        <authorList>
            <person name="Vighnesh L."/>
            <person name="Jagadeeshwari U."/>
            <person name="Venkata Ramana C."/>
            <person name="Sasikala C."/>
        </authorList>
    </citation>
    <scope>NUCLEOTIDE SEQUENCE</scope>
    <source>
        <strain evidence="1">JY119</strain>
    </source>
</reference>
<name>A0ACC3S8S8_9PEZI</name>
<comment type="caution">
    <text evidence="1">The sequence shown here is derived from an EMBL/GenBank/DDBJ whole genome shotgun (WGS) entry which is preliminary data.</text>
</comment>
<evidence type="ECO:0000313" key="2">
    <source>
        <dbReference type="Proteomes" id="UP001320706"/>
    </source>
</evidence>
<dbReference type="EMBL" id="JAMKPW020000038">
    <property type="protein sequence ID" value="KAK8200774.1"/>
    <property type="molecule type" value="Genomic_DNA"/>
</dbReference>
<keyword evidence="2" id="KW-1185">Reference proteome</keyword>
<evidence type="ECO:0000313" key="1">
    <source>
        <dbReference type="EMBL" id="KAK8200774.1"/>
    </source>
</evidence>
<dbReference type="Proteomes" id="UP001320706">
    <property type="component" value="Unassembled WGS sequence"/>
</dbReference>